<proteinExistence type="predicted"/>
<name>A0A834I357_RHYFE</name>
<feature type="compositionally biased region" description="Pro residues" evidence="1">
    <location>
        <begin position="80"/>
        <end position="93"/>
    </location>
</feature>
<sequence>MCFGPVSWMLESQEPLGNCYEKCRMKNVIPLIGSPDRNDVHLYPGGARPTAFFPTLRSAVAGVSDAPRPRAPLHPADFLSPPPAPPPSPPPSPIDHGVGECARGARKEV</sequence>
<organism evidence="2 3">
    <name type="scientific">Rhynchophorus ferrugineus</name>
    <name type="common">Red palm weevil</name>
    <name type="synonym">Curculio ferrugineus</name>
    <dbReference type="NCBI Taxonomy" id="354439"/>
    <lineage>
        <taxon>Eukaryota</taxon>
        <taxon>Metazoa</taxon>
        <taxon>Ecdysozoa</taxon>
        <taxon>Arthropoda</taxon>
        <taxon>Hexapoda</taxon>
        <taxon>Insecta</taxon>
        <taxon>Pterygota</taxon>
        <taxon>Neoptera</taxon>
        <taxon>Endopterygota</taxon>
        <taxon>Coleoptera</taxon>
        <taxon>Polyphaga</taxon>
        <taxon>Cucujiformia</taxon>
        <taxon>Curculionidae</taxon>
        <taxon>Dryophthorinae</taxon>
        <taxon>Rhynchophorus</taxon>
    </lineage>
</organism>
<reference evidence="2" key="1">
    <citation type="submission" date="2020-08" db="EMBL/GenBank/DDBJ databases">
        <title>Genome sequencing and assembly of the red palm weevil Rhynchophorus ferrugineus.</title>
        <authorList>
            <person name="Dias G.B."/>
            <person name="Bergman C.M."/>
            <person name="Manee M."/>
        </authorList>
    </citation>
    <scope>NUCLEOTIDE SEQUENCE</scope>
    <source>
        <strain evidence="2">AA-2017</strain>
        <tissue evidence="2">Whole larva</tissue>
    </source>
</reference>
<accession>A0A834I357</accession>
<comment type="caution">
    <text evidence="2">The sequence shown here is derived from an EMBL/GenBank/DDBJ whole genome shotgun (WGS) entry which is preliminary data.</text>
</comment>
<dbReference type="Proteomes" id="UP000625711">
    <property type="component" value="Unassembled WGS sequence"/>
</dbReference>
<evidence type="ECO:0000313" key="3">
    <source>
        <dbReference type="Proteomes" id="UP000625711"/>
    </source>
</evidence>
<feature type="region of interest" description="Disordered" evidence="1">
    <location>
        <begin position="63"/>
        <end position="109"/>
    </location>
</feature>
<dbReference type="AlphaFoldDB" id="A0A834I357"/>
<evidence type="ECO:0000256" key="1">
    <source>
        <dbReference type="SAM" id="MobiDB-lite"/>
    </source>
</evidence>
<protein>
    <submittedName>
        <fullName evidence="2">Uncharacterized protein</fullName>
    </submittedName>
</protein>
<keyword evidence="3" id="KW-1185">Reference proteome</keyword>
<gene>
    <name evidence="2" type="ORF">GWI33_015113</name>
</gene>
<evidence type="ECO:0000313" key="2">
    <source>
        <dbReference type="EMBL" id="KAF7272059.1"/>
    </source>
</evidence>
<dbReference type="EMBL" id="JAACXV010013858">
    <property type="protein sequence ID" value="KAF7272059.1"/>
    <property type="molecule type" value="Genomic_DNA"/>
</dbReference>